<dbReference type="AlphaFoldDB" id="A0A1F5UP72"/>
<name>A0A1F5UP72_FRAXR</name>
<accession>A0A1F5UP72</accession>
<sequence>MKKKFDAKKYYLKLVSLNGREPPEGLWVLSVSMYDLLFFHRDDDGLHLSGHGPGIKKLKKAWKTWLKIDFDWEDIQWPKCVIDGFIEWYFTSEKALKRRRA</sequence>
<comment type="caution">
    <text evidence="1">The sequence shown here is derived from an EMBL/GenBank/DDBJ whole genome shotgun (WGS) entry which is preliminary data.</text>
</comment>
<gene>
    <name evidence="1" type="ORF">A2Z21_02015</name>
</gene>
<reference evidence="1 2" key="1">
    <citation type="journal article" date="2016" name="Nat. Commun.">
        <title>Thousands of microbial genomes shed light on interconnected biogeochemical processes in an aquifer system.</title>
        <authorList>
            <person name="Anantharaman K."/>
            <person name="Brown C.T."/>
            <person name="Hug L.A."/>
            <person name="Sharon I."/>
            <person name="Castelle C.J."/>
            <person name="Probst A.J."/>
            <person name="Thomas B.C."/>
            <person name="Singh A."/>
            <person name="Wilkins M.J."/>
            <person name="Karaoz U."/>
            <person name="Brodie E.L."/>
            <person name="Williams K.H."/>
            <person name="Hubbard S.S."/>
            <person name="Banfield J.F."/>
        </authorList>
    </citation>
    <scope>NUCLEOTIDE SEQUENCE [LARGE SCALE GENOMIC DNA]</scope>
    <source>
        <strain evidence="2">RBG_16_55_9</strain>
    </source>
</reference>
<dbReference type="STRING" id="1817864.A2Z21_02015"/>
<proteinExistence type="predicted"/>
<organism evidence="1 2">
    <name type="scientific">Fraserbacteria sp. (strain RBG_16_55_9)</name>
    <dbReference type="NCBI Taxonomy" id="1817864"/>
    <lineage>
        <taxon>Bacteria</taxon>
        <taxon>Candidatus Fraseribacteriota</taxon>
    </lineage>
</organism>
<dbReference type="Proteomes" id="UP000179157">
    <property type="component" value="Unassembled WGS sequence"/>
</dbReference>
<protein>
    <submittedName>
        <fullName evidence="1">Uncharacterized protein</fullName>
    </submittedName>
</protein>
<evidence type="ECO:0000313" key="2">
    <source>
        <dbReference type="Proteomes" id="UP000179157"/>
    </source>
</evidence>
<dbReference type="EMBL" id="MFGX01000123">
    <property type="protein sequence ID" value="OGF52946.1"/>
    <property type="molecule type" value="Genomic_DNA"/>
</dbReference>
<evidence type="ECO:0000313" key="1">
    <source>
        <dbReference type="EMBL" id="OGF52946.1"/>
    </source>
</evidence>